<protein>
    <submittedName>
        <fullName evidence="1">Uncharacterized protein</fullName>
    </submittedName>
</protein>
<dbReference type="EMBL" id="GGEC01066628">
    <property type="protein sequence ID" value="MBX47112.1"/>
    <property type="molecule type" value="Transcribed_RNA"/>
</dbReference>
<accession>A0A2P2NXA7</accession>
<reference evidence="1" key="1">
    <citation type="submission" date="2018-02" db="EMBL/GenBank/DDBJ databases">
        <title>Rhizophora mucronata_Transcriptome.</title>
        <authorList>
            <person name="Meera S.P."/>
            <person name="Sreeshan A."/>
            <person name="Augustine A."/>
        </authorList>
    </citation>
    <scope>NUCLEOTIDE SEQUENCE</scope>
    <source>
        <tissue evidence="1">Leaf</tissue>
    </source>
</reference>
<name>A0A2P2NXA7_RHIMU</name>
<evidence type="ECO:0000313" key="1">
    <source>
        <dbReference type="EMBL" id="MBX47112.1"/>
    </source>
</evidence>
<proteinExistence type="predicted"/>
<organism evidence="1">
    <name type="scientific">Rhizophora mucronata</name>
    <name type="common">Asiatic mangrove</name>
    <dbReference type="NCBI Taxonomy" id="61149"/>
    <lineage>
        <taxon>Eukaryota</taxon>
        <taxon>Viridiplantae</taxon>
        <taxon>Streptophyta</taxon>
        <taxon>Embryophyta</taxon>
        <taxon>Tracheophyta</taxon>
        <taxon>Spermatophyta</taxon>
        <taxon>Magnoliopsida</taxon>
        <taxon>eudicotyledons</taxon>
        <taxon>Gunneridae</taxon>
        <taxon>Pentapetalae</taxon>
        <taxon>rosids</taxon>
        <taxon>fabids</taxon>
        <taxon>Malpighiales</taxon>
        <taxon>Rhizophoraceae</taxon>
        <taxon>Rhizophora</taxon>
    </lineage>
</organism>
<sequence length="13" mass="1317">MTGILLSPLTTLG</sequence>